<reference evidence="2" key="1">
    <citation type="submission" date="2021-03" db="EMBL/GenBank/DDBJ databases">
        <title>Bacillus suaedae sp. nov., isolated from Suaeda aralocaspica.</title>
        <authorList>
            <person name="Lei R.F.R."/>
        </authorList>
    </citation>
    <scope>NUCLEOTIDE SEQUENCE</scope>
    <source>
        <strain evidence="2">YZJH907-2</strain>
    </source>
</reference>
<dbReference type="EMBL" id="JAGKSQ010000002">
    <property type="protein sequence ID" value="MBP3950743.1"/>
    <property type="molecule type" value="Genomic_DNA"/>
</dbReference>
<organism evidence="2 3">
    <name type="scientific">Halalkalibacter suaedae</name>
    <dbReference type="NCBI Taxonomy" id="2822140"/>
    <lineage>
        <taxon>Bacteria</taxon>
        <taxon>Bacillati</taxon>
        <taxon>Bacillota</taxon>
        <taxon>Bacilli</taxon>
        <taxon>Bacillales</taxon>
        <taxon>Bacillaceae</taxon>
        <taxon>Halalkalibacter</taxon>
    </lineage>
</organism>
<evidence type="ECO:0000256" key="1">
    <source>
        <dbReference type="SAM" id="Phobius"/>
    </source>
</evidence>
<evidence type="ECO:0000313" key="2">
    <source>
        <dbReference type="EMBL" id="MBP3950743.1"/>
    </source>
</evidence>
<feature type="transmembrane region" description="Helical" evidence="1">
    <location>
        <begin position="6"/>
        <end position="38"/>
    </location>
</feature>
<dbReference type="Proteomes" id="UP000678228">
    <property type="component" value="Unassembled WGS sequence"/>
</dbReference>
<keyword evidence="1" id="KW-0812">Transmembrane</keyword>
<keyword evidence="1" id="KW-0472">Membrane</keyword>
<sequence>MYLSLFLLVIGLVVGYLNFNFIGAFLGVLTAVLIGIVIQNVKFSTDITQTPS</sequence>
<name>A0A941AQ34_9BACI</name>
<proteinExistence type="predicted"/>
<comment type="caution">
    <text evidence="2">The sequence shown here is derived from an EMBL/GenBank/DDBJ whole genome shotgun (WGS) entry which is preliminary data.</text>
</comment>
<dbReference type="AlphaFoldDB" id="A0A941AQ34"/>
<dbReference type="RefSeq" id="WP_210596421.1">
    <property type="nucleotide sequence ID" value="NZ_JAGKSQ010000002.1"/>
</dbReference>
<accession>A0A941AQ34</accession>
<keyword evidence="1" id="KW-1133">Transmembrane helix</keyword>
<gene>
    <name evidence="2" type="ORF">J7W16_06315</name>
</gene>
<protein>
    <submittedName>
        <fullName evidence="2">Uncharacterized protein</fullName>
    </submittedName>
</protein>
<keyword evidence="3" id="KW-1185">Reference proteome</keyword>
<evidence type="ECO:0000313" key="3">
    <source>
        <dbReference type="Proteomes" id="UP000678228"/>
    </source>
</evidence>